<dbReference type="InterPro" id="IPR051544">
    <property type="entry name" value="TPS_OM_transporter"/>
</dbReference>
<evidence type="ECO:0000313" key="4">
    <source>
        <dbReference type="EMBL" id="SEK49521.1"/>
    </source>
</evidence>
<comment type="subcellular location">
    <subcellularLocation>
        <location evidence="1">Membrane</location>
    </subcellularLocation>
</comment>
<evidence type="ECO:0000313" key="5">
    <source>
        <dbReference type="Proteomes" id="UP000199256"/>
    </source>
</evidence>
<dbReference type="Pfam" id="PF07244">
    <property type="entry name" value="POTRA"/>
    <property type="match status" value="1"/>
</dbReference>
<proteinExistence type="predicted"/>
<gene>
    <name evidence="4" type="ORF">SAMN05444515_102163</name>
</gene>
<evidence type="ECO:0000256" key="2">
    <source>
        <dbReference type="ARBA" id="ARBA00023136"/>
    </source>
</evidence>
<protein>
    <submittedName>
        <fullName evidence="4">Surface antigen</fullName>
    </submittedName>
</protein>
<accession>A0A1H7HGT2</accession>
<dbReference type="PANTHER" id="PTHR34597">
    <property type="entry name" value="SLR1661 PROTEIN"/>
    <property type="match status" value="1"/>
</dbReference>
<dbReference type="InterPro" id="IPR000184">
    <property type="entry name" value="Bac_surfAg_D15"/>
</dbReference>
<dbReference type="InterPro" id="IPR034746">
    <property type="entry name" value="POTRA"/>
</dbReference>
<dbReference type="InterPro" id="IPR010827">
    <property type="entry name" value="BamA/TamA_POTRA"/>
</dbReference>
<organism evidence="4 5">
    <name type="scientific">Ectothiorhodospira marina</name>
    <dbReference type="NCBI Taxonomy" id="1396821"/>
    <lineage>
        <taxon>Bacteria</taxon>
        <taxon>Pseudomonadati</taxon>
        <taxon>Pseudomonadota</taxon>
        <taxon>Gammaproteobacteria</taxon>
        <taxon>Chromatiales</taxon>
        <taxon>Ectothiorhodospiraceae</taxon>
        <taxon>Ectothiorhodospira</taxon>
    </lineage>
</organism>
<keyword evidence="5" id="KW-1185">Reference proteome</keyword>
<dbReference type="RefSeq" id="WP_245740534.1">
    <property type="nucleotide sequence ID" value="NZ_FOAA01000002.1"/>
</dbReference>
<dbReference type="PANTHER" id="PTHR34597:SF3">
    <property type="entry name" value="OUTER MEMBRANE TRANSPORTER CDIB"/>
    <property type="match status" value="1"/>
</dbReference>
<feature type="domain" description="POTRA" evidence="3">
    <location>
        <begin position="25"/>
        <end position="96"/>
    </location>
</feature>
<dbReference type="EMBL" id="FOAA01000002">
    <property type="protein sequence ID" value="SEK49521.1"/>
    <property type="molecule type" value="Genomic_DNA"/>
</dbReference>
<name>A0A1H7HGT2_9GAMM</name>
<dbReference type="GO" id="GO:0019867">
    <property type="term" value="C:outer membrane"/>
    <property type="evidence" value="ECO:0007669"/>
    <property type="project" value="InterPro"/>
</dbReference>
<dbReference type="GO" id="GO:0008320">
    <property type="term" value="F:protein transmembrane transporter activity"/>
    <property type="evidence" value="ECO:0007669"/>
    <property type="project" value="TreeGrafter"/>
</dbReference>
<evidence type="ECO:0000256" key="1">
    <source>
        <dbReference type="ARBA" id="ARBA00004370"/>
    </source>
</evidence>
<sequence>MLSGFLVVLCLGAMPALTEPSPDVPVISEIRFEGNRVTRESVMRQELTIRGGDPLDAQALEHSRQALMNMGLFRSVASRVEVTDGEAEVIFSVSEKYYIFPLPRLSRTSDGDIRYGGDLRFDNFLGYNQVLRMRLQWEDAGSDTSEEASRTFSVSYSIPRIPRTAWGLSLSFEDDSVVESASAEDGHGKHDKMTQQWGASITRWLDRQGPSTGWRASLGVNREERRHEAHAPGGAVPEDARVLSWSGGLGFTDVADLGRRREGVEYGVSVSFGGRAIGSDTSHQDLSLYYRAYRPLDDHELAANLNYQARFAVAGRTAFGDEAYSLGGGSNLRGYPRDYREGDLLLLLNTEYLRPLFGRADVRGVGFVDVGGVWPRRDIDLSDVHLGAGLGLRINLRWFVRTDLRLDYAYGVSANDSRVYAGTNHAF</sequence>
<dbReference type="STRING" id="1396821.SAMN05444515_102163"/>
<evidence type="ECO:0000259" key="3">
    <source>
        <dbReference type="PROSITE" id="PS51779"/>
    </source>
</evidence>
<dbReference type="Gene3D" id="3.10.20.310">
    <property type="entry name" value="membrane protein fhac"/>
    <property type="match status" value="1"/>
</dbReference>
<dbReference type="AlphaFoldDB" id="A0A1H7HGT2"/>
<dbReference type="Pfam" id="PF01103">
    <property type="entry name" value="Omp85"/>
    <property type="match status" value="1"/>
</dbReference>
<dbReference type="PROSITE" id="PS51779">
    <property type="entry name" value="POTRA"/>
    <property type="match status" value="1"/>
</dbReference>
<reference evidence="5" key="1">
    <citation type="submission" date="2016-10" db="EMBL/GenBank/DDBJ databases">
        <authorList>
            <person name="Varghese N."/>
            <person name="Submissions S."/>
        </authorList>
    </citation>
    <scope>NUCLEOTIDE SEQUENCE [LARGE SCALE GENOMIC DNA]</scope>
    <source>
        <strain evidence="5">DSM 241</strain>
    </source>
</reference>
<dbReference type="Gene3D" id="2.40.160.50">
    <property type="entry name" value="membrane protein fhac: a member of the omp85/tpsb transporter family"/>
    <property type="match status" value="1"/>
</dbReference>
<dbReference type="Proteomes" id="UP000199256">
    <property type="component" value="Unassembled WGS sequence"/>
</dbReference>
<keyword evidence="2" id="KW-0472">Membrane</keyword>
<dbReference type="GO" id="GO:0098046">
    <property type="term" value="C:type V protein secretion system complex"/>
    <property type="evidence" value="ECO:0007669"/>
    <property type="project" value="TreeGrafter"/>
</dbReference>
<dbReference type="GO" id="GO:0046819">
    <property type="term" value="P:protein secretion by the type V secretion system"/>
    <property type="evidence" value="ECO:0007669"/>
    <property type="project" value="TreeGrafter"/>
</dbReference>